<evidence type="ECO:0000256" key="2">
    <source>
        <dbReference type="ARBA" id="ARBA00022741"/>
    </source>
</evidence>
<evidence type="ECO:0000256" key="3">
    <source>
        <dbReference type="ARBA" id="ARBA00022840"/>
    </source>
</evidence>
<dbReference type="Pfam" id="PF00005">
    <property type="entry name" value="ABC_tran"/>
    <property type="match status" value="1"/>
</dbReference>
<evidence type="ECO:0000256" key="1">
    <source>
        <dbReference type="ARBA" id="ARBA00022448"/>
    </source>
</evidence>
<gene>
    <name evidence="5" type="ORF">MGWOODY_Clf74</name>
</gene>
<feature type="domain" description="ABC transporter" evidence="4">
    <location>
        <begin position="23"/>
        <end position="159"/>
    </location>
</feature>
<dbReference type="InterPro" id="IPR027417">
    <property type="entry name" value="P-loop_NTPase"/>
</dbReference>
<dbReference type="InterPro" id="IPR051782">
    <property type="entry name" value="ABC_Transporter_VariousFunc"/>
</dbReference>
<keyword evidence="1" id="KW-0813">Transport</keyword>
<dbReference type="AlphaFoldDB" id="A0A160VCH8"/>
<evidence type="ECO:0000259" key="4">
    <source>
        <dbReference type="Pfam" id="PF00005"/>
    </source>
</evidence>
<dbReference type="PANTHER" id="PTHR42939:SF1">
    <property type="entry name" value="ABC TRANSPORTER ATP-BINDING PROTEIN ALBC-RELATED"/>
    <property type="match status" value="1"/>
</dbReference>
<keyword evidence="2" id="KW-0547">Nucleotide-binding</keyword>
<proteinExistence type="predicted"/>
<organism evidence="5">
    <name type="scientific">hydrothermal vent metagenome</name>
    <dbReference type="NCBI Taxonomy" id="652676"/>
    <lineage>
        <taxon>unclassified sequences</taxon>
        <taxon>metagenomes</taxon>
        <taxon>ecological metagenomes</taxon>
    </lineage>
</organism>
<sequence>MAILLEAKSLTKHYGQTIALESVDFMVQDGITGLLGPNGAGKSTAIKLFLSLVKPTSGCAEVLGERPFESLGIRARLGYIPELDRLPTAITTAEILTHMVQVSGIPPSQTSTRAADIQRHVGLKEERHRPIGQYSTGMKQRVKLAQSLAHYPVVVLLDVP</sequence>
<dbReference type="SUPFAM" id="SSF52540">
    <property type="entry name" value="P-loop containing nucleoside triphosphate hydrolases"/>
    <property type="match status" value="1"/>
</dbReference>
<name>A0A160VCH8_9ZZZZ</name>
<dbReference type="Gene3D" id="3.40.50.300">
    <property type="entry name" value="P-loop containing nucleotide triphosphate hydrolases"/>
    <property type="match status" value="1"/>
</dbReference>
<reference evidence="5" key="1">
    <citation type="submission" date="2015-10" db="EMBL/GenBank/DDBJ databases">
        <authorList>
            <person name="Gilbert D.G."/>
        </authorList>
    </citation>
    <scope>NUCLEOTIDE SEQUENCE</scope>
</reference>
<dbReference type="GO" id="GO:0005524">
    <property type="term" value="F:ATP binding"/>
    <property type="evidence" value="ECO:0007669"/>
    <property type="project" value="UniProtKB-KW"/>
</dbReference>
<dbReference type="PANTHER" id="PTHR42939">
    <property type="entry name" value="ABC TRANSPORTER ATP-BINDING PROTEIN ALBC-RELATED"/>
    <property type="match status" value="1"/>
</dbReference>
<accession>A0A160VCH8</accession>
<dbReference type="InterPro" id="IPR003439">
    <property type="entry name" value="ABC_transporter-like_ATP-bd"/>
</dbReference>
<protein>
    <submittedName>
        <fullName evidence="5">ABC transporter ATP-binding protein</fullName>
    </submittedName>
</protein>
<keyword evidence="3 5" id="KW-0067">ATP-binding</keyword>
<dbReference type="EMBL" id="FAXA01000477">
    <property type="protein sequence ID" value="CUV05961.1"/>
    <property type="molecule type" value="Genomic_DNA"/>
</dbReference>
<evidence type="ECO:0000313" key="5">
    <source>
        <dbReference type="EMBL" id="CUV05961.1"/>
    </source>
</evidence>
<dbReference type="GO" id="GO:0016887">
    <property type="term" value="F:ATP hydrolysis activity"/>
    <property type="evidence" value="ECO:0007669"/>
    <property type="project" value="InterPro"/>
</dbReference>